<gene>
    <name evidence="2" type="ORF">P5G50_05300</name>
</gene>
<dbReference type="RefSeq" id="WP_301210282.1">
    <property type="nucleotide sequence ID" value="NZ_JAROCF010000001.1"/>
</dbReference>
<organism evidence="2 3">
    <name type="scientific">Leifsonia williamsii</name>
    <dbReference type="NCBI Taxonomy" id="3035919"/>
    <lineage>
        <taxon>Bacteria</taxon>
        <taxon>Bacillati</taxon>
        <taxon>Actinomycetota</taxon>
        <taxon>Actinomycetes</taxon>
        <taxon>Micrococcales</taxon>
        <taxon>Microbacteriaceae</taxon>
        <taxon>Leifsonia</taxon>
    </lineage>
</organism>
<sequence>MPLRLLPDTAYAVGSLLLVAVVDVYMLALIVPMLAITWRRLHDVNSSGGLFFFGLIPLIGPIMLLINLAGAPDPDGVRFDRPRPQGA</sequence>
<proteinExistence type="predicted"/>
<feature type="transmembrane region" description="Helical" evidence="1">
    <location>
        <begin position="12"/>
        <end position="38"/>
    </location>
</feature>
<feature type="transmembrane region" description="Helical" evidence="1">
    <location>
        <begin position="50"/>
        <end position="70"/>
    </location>
</feature>
<dbReference type="Pfam" id="PF05656">
    <property type="entry name" value="DUF805"/>
    <property type="match status" value="1"/>
</dbReference>
<protein>
    <submittedName>
        <fullName evidence="2">DUF805 domain-containing protein</fullName>
    </submittedName>
</protein>
<dbReference type="InterPro" id="IPR008523">
    <property type="entry name" value="DUF805"/>
</dbReference>
<evidence type="ECO:0000313" key="3">
    <source>
        <dbReference type="Proteomes" id="UP001174208"/>
    </source>
</evidence>
<evidence type="ECO:0000256" key="1">
    <source>
        <dbReference type="SAM" id="Phobius"/>
    </source>
</evidence>
<name>A0ABT8K901_9MICO</name>
<comment type="caution">
    <text evidence="2">The sequence shown here is derived from an EMBL/GenBank/DDBJ whole genome shotgun (WGS) entry which is preliminary data.</text>
</comment>
<reference evidence="2" key="1">
    <citation type="submission" date="2023-06" db="EMBL/GenBank/DDBJ databases">
        <title>MT1 and MT2 Draft Genomes of Novel Species.</title>
        <authorList>
            <person name="Venkateswaran K."/>
        </authorList>
    </citation>
    <scope>NUCLEOTIDE SEQUENCE</scope>
    <source>
        <strain evidence="2">F6_8S_P_1B</strain>
    </source>
</reference>
<evidence type="ECO:0000313" key="2">
    <source>
        <dbReference type="EMBL" id="MDN4613864.1"/>
    </source>
</evidence>
<keyword evidence="3" id="KW-1185">Reference proteome</keyword>
<dbReference type="Proteomes" id="UP001174208">
    <property type="component" value="Unassembled WGS sequence"/>
</dbReference>
<dbReference type="EMBL" id="JAROCF010000001">
    <property type="protein sequence ID" value="MDN4613864.1"/>
    <property type="molecule type" value="Genomic_DNA"/>
</dbReference>
<keyword evidence="1" id="KW-0472">Membrane</keyword>
<keyword evidence="1" id="KW-0812">Transmembrane</keyword>
<accession>A0ABT8K901</accession>
<keyword evidence="1" id="KW-1133">Transmembrane helix</keyword>